<dbReference type="GO" id="GO:0016787">
    <property type="term" value="F:hydrolase activity"/>
    <property type="evidence" value="ECO:0007669"/>
    <property type="project" value="UniProtKB-KW"/>
</dbReference>
<accession>A0A1M4ZVU9</accession>
<dbReference type="EMBL" id="FQUR01000018">
    <property type="protein sequence ID" value="SHF22149.1"/>
    <property type="molecule type" value="Genomic_DNA"/>
</dbReference>
<organism evidence="4 5">
    <name type="scientific">Thermoanaerobacter uzonensis DSM 18761</name>
    <dbReference type="NCBI Taxonomy" id="1123369"/>
    <lineage>
        <taxon>Bacteria</taxon>
        <taxon>Bacillati</taxon>
        <taxon>Bacillota</taxon>
        <taxon>Clostridia</taxon>
        <taxon>Thermoanaerobacterales</taxon>
        <taxon>Thermoanaerobacteraceae</taxon>
        <taxon>Thermoanaerobacter</taxon>
    </lineage>
</organism>
<dbReference type="AlphaFoldDB" id="A0A1M4ZVU9"/>
<dbReference type="PANTHER" id="PTHR16222:SF24">
    <property type="entry name" value="ADP-RIBOSYLHYDROLASE ARH3"/>
    <property type="match status" value="1"/>
</dbReference>
<feature type="binding site" evidence="3">
    <location>
        <position position="326"/>
    </location>
    <ligand>
        <name>Mg(2+)</name>
        <dbReference type="ChEBI" id="CHEBI:18420"/>
        <label>1</label>
    </ligand>
</feature>
<comment type="similarity">
    <text evidence="1">Belongs to the ADP-ribosylglycohydrolase family.</text>
</comment>
<dbReference type="InterPro" id="IPR036705">
    <property type="entry name" value="Ribosyl_crysJ1_sf"/>
</dbReference>
<dbReference type="Gene3D" id="1.10.4080.10">
    <property type="entry name" value="ADP-ribosylation/Crystallin J1"/>
    <property type="match status" value="1"/>
</dbReference>
<dbReference type="InterPro" id="IPR005502">
    <property type="entry name" value="Ribosyl_crysJ1"/>
</dbReference>
<dbReference type="Pfam" id="PF03747">
    <property type="entry name" value="ADP_ribosyl_GH"/>
    <property type="match status" value="1"/>
</dbReference>
<dbReference type="InterPro" id="IPR050792">
    <property type="entry name" value="ADP-ribosylglycohydrolase"/>
</dbReference>
<evidence type="ECO:0000256" key="3">
    <source>
        <dbReference type="PIRSR" id="PIRSR605502-1"/>
    </source>
</evidence>
<dbReference type="SUPFAM" id="SSF101478">
    <property type="entry name" value="ADP-ribosylglycohydrolase"/>
    <property type="match status" value="1"/>
</dbReference>
<name>A0A1M4ZVU9_9THEO</name>
<comment type="cofactor">
    <cofactor evidence="3">
        <name>Mg(2+)</name>
        <dbReference type="ChEBI" id="CHEBI:18420"/>
    </cofactor>
    <text evidence="3">Binds 2 magnesium ions per subunit.</text>
</comment>
<protein>
    <submittedName>
        <fullName evidence="4">ADP-ribosylglycohydrolase</fullName>
    </submittedName>
</protein>
<evidence type="ECO:0000313" key="4">
    <source>
        <dbReference type="EMBL" id="SHF22149.1"/>
    </source>
</evidence>
<keyword evidence="5" id="KW-1185">Reference proteome</keyword>
<keyword evidence="3" id="KW-0460">Magnesium</keyword>
<feature type="binding site" evidence="3">
    <location>
        <position position="72"/>
    </location>
    <ligand>
        <name>Mg(2+)</name>
        <dbReference type="ChEBI" id="CHEBI:18420"/>
        <label>1</label>
    </ligand>
</feature>
<proteinExistence type="inferred from homology"/>
<feature type="binding site" evidence="3">
    <location>
        <position position="323"/>
    </location>
    <ligand>
        <name>Mg(2+)</name>
        <dbReference type="ChEBI" id="CHEBI:18420"/>
        <label>1</label>
    </ligand>
</feature>
<feature type="binding site" evidence="3">
    <location>
        <position position="74"/>
    </location>
    <ligand>
        <name>Mg(2+)</name>
        <dbReference type="ChEBI" id="CHEBI:18420"/>
        <label>1</label>
    </ligand>
</feature>
<sequence length="480" mass="55355">MKQLSLFDVNNKFLEKFQASLVFSGVGDSLGWPLEFSTSKPKKKIESFVKWKKKIGGRWWGYEEEIEPGEYSDDTQLMLSVARSIKSNGEFDPTYFAYLELPLWLNYERGGGKSIKSAAQNIIKREAFWFRNFYKTKEVQYLNAGANGAAMRNLPIALVNVNNEKRFIVDSIKNSLITHGHPRAILGSLIIGAAQIYLLKYNPDPIQELFKYIFYILHESVALIENSQDKEIAIWLKEVKNRYKVNIEKDFEKYFKEAQEFIQRIPDYLAKQDEEYYSFIKANNPSFKGSGISTTCAAIYMFIKYLRNPYEALINTANFVGSDTDTIASFVGSLIGAYFGFSVDPKLKELEARLQDREYIIKIGNNLWKTYTGDIEISESLLKVEKKESYLKILAWEIGLHELFWEALKEGDRVIHPTLGKGTIERKVIKQIPRKKDYVAKLFKIKFDCGQTAFFHSRVSTKNGLVLESMAREISNLLEK</sequence>
<keyword evidence="3" id="KW-0479">Metal-binding</keyword>
<dbReference type="Proteomes" id="UP000184127">
    <property type="component" value="Unassembled WGS sequence"/>
</dbReference>
<feature type="binding site" evidence="3">
    <location>
        <position position="73"/>
    </location>
    <ligand>
        <name>Mg(2+)</name>
        <dbReference type="ChEBI" id="CHEBI:18420"/>
        <label>1</label>
    </ligand>
</feature>
<keyword evidence="2 4" id="KW-0378">Hydrolase</keyword>
<evidence type="ECO:0000313" key="5">
    <source>
        <dbReference type="Proteomes" id="UP000184127"/>
    </source>
</evidence>
<evidence type="ECO:0000256" key="2">
    <source>
        <dbReference type="ARBA" id="ARBA00022801"/>
    </source>
</evidence>
<dbReference type="GO" id="GO:0046872">
    <property type="term" value="F:metal ion binding"/>
    <property type="evidence" value="ECO:0007669"/>
    <property type="project" value="UniProtKB-KW"/>
</dbReference>
<evidence type="ECO:0000256" key="1">
    <source>
        <dbReference type="ARBA" id="ARBA00010702"/>
    </source>
</evidence>
<dbReference type="PANTHER" id="PTHR16222">
    <property type="entry name" value="ADP-RIBOSYLGLYCOHYDROLASE"/>
    <property type="match status" value="1"/>
</dbReference>
<feature type="binding site" evidence="3">
    <location>
        <position position="325"/>
    </location>
    <ligand>
        <name>Mg(2+)</name>
        <dbReference type="ChEBI" id="CHEBI:18420"/>
        <label>1</label>
    </ligand>
</feature>
<gene>
    <name evidence="4" type="ORF">SAMN02745195_02127</name>
</gene>
<dbReference type="RefSeq" id="WP_072969352.1">
    <property type="nucleotide sequence ID" value="NZ_FQUR01000018.1"/>
</dbReference>
<reference evidence="5" key="1">
    <citation type="submission" date="2016-11" db="EMBL/GenBank/DDBJ databases">
        <authorList>
            <person name="Varghese N."/>
            <person name="Submissions S."/>
        </authorList>
    </citation>
    <scope>NUCLEOTIDE SEQUENCE [LARGE SCALE GENOMIC DNA]</scope>
    <source>
        <strain evidence="5">DSM 18761</strain>
    </source>
</reference>